<keyword evidence="4" id="KW-1185">Reference proteome</keyword>
<evidence type="ECO:0000259" key="2">
    <source>
        <dbReference type="SMART" id="SM01126"/>
    </source>
</evidence>
<evidence type="ECO:0000256" key="1">
    <source>
        <dbReference type="SAM" id="MobiDB-lite"/>
    </source>
</evidence>
<gene>
    <name evidence="3" type="ORF">MNOR_LOCUS27036</name>
</gene>
<reference evidence="3 4" key="1">
    <citation type="submission" date="2024-05" db="EMBL/GenBank/DDBJ databases">
        <authorList>
            <person name="Wallberg A."/>
        </authorList>
    </citation>
    <scope>NUCLEOTIDE SEQUENCE [LARGE SCALE GENOMIC DNA]</scope>
</reference>
<dbReference type="Proteomes" id="UP001497623">
    <property type="component" value="Unassembled WGS sequence"/>
</dbReference>
<dbReference type="PANTHER" id="PTHR47163">
    <property type="entry name" value="DDE_TNP_IS1595 DOMAIN-CONTAINING PROTEIN"/>
    <property type="match status" value="1"/>
</dbReference>
<dbReference type="InterPro" id="IPR024445">
    <property type="entry name" value="Tnp_ISXO2-like"/>
</dbReference>
<dbReference type="AlphaFoldDB" id="A0AAV2RMB1"/>
<dbReference type="PANTHER" id="PTHR47163:SF2">
    <property type="entry name" value="SI:DKEY-17M8.2"/>
    <property type="match status" value="1"/>
</dbReference>
<feature type="compositionally biased region" description="Acidic residues" evidence="1">
    <location>
        <begin position="428"/>
        <end position="443"/>
    </location>
</feature>
<dbReference type="SMART" id="SM01126">
    <property type="entry name" value="DDE_Tnp_IS1595"/>
    <property type="match status" value="1"/>
</dbReference>
<evidence type="ECO:0000313" key="4">
    <source>
        <dbReference type="Proteomes" id="UP001497623"/>
    </source>
</evidence>
<evidence type="ECO:0000313" key="3">
    <source>
        <dbReference type="EMBL" id="CAL4132612.1"/>
    </source>
</evidence>
<comment type="caution">
    <text evidence="3">The sequence shown here is derived from an EMBL/GenBank/DDBJ whole genome shotgun (WGS) entry which is preliminary data.</text>
</comment>
<feature type="domain" description="ISXO2-like transposase" evidence="2">
    <location>
        <begin position="245"/>
        <end position="395"/>
    </location>
</feature>
<feature type="region of interest" description="Disordered" evidence="1">
    <location>
        <begin position="421"/>
        <end position="456"/>
    </location>
</feature>
<organism evidence="3 4">
    <name type="scientific">Meganyctiphanes norvegica</name>
    <name type="common">Northern krill</name>
    <name type="synonym">Thysanopoda norvegica</name>
    <dbReference type="NCBI Taxonomy" id="48144"/>
    <lineage>
        <taxon>Eukaryota</taxon>
        <taxon>Metazoa</taxon>
        <taxon>Ecdysozoa</taxon>
        <taxon>Arthropoda</taxon>
        <taxon>Crustacea</taxon>
        <taxon>Multicrustacea</taxon>
        <taxon>Malacostraca</taxon>
        <taxon>Eumalacostraca</taxon>
        <taxon>Eucarida</taxon>
        <taxon>Euphausiacea</taxon>
        <taxon>Euphausiidae</taxon>
        <taxon>Meganyctiphanes</taxon>
    </lineage>
</organism>
<name>A0AAV2RMB1_MEGNR</name>
<proteinExistence type="predicted"/>
<accession>A0AAV2RMB1</accession>
<dbReference type="InterPro" id="IPR053164">
    <property type="entry name" value="IS1016-like_transposase"/>
</dbReference>
<protein>
    <recommendedName>
        <fullName evidence="2">ISXO2-like transposase domain-containing protein</fullName>
    </recommendedName>
</protein>
<sequence>MKTEPVKMSCEEFNPHYEGVLIISLIGKSKEENIICDPDLMFTLIADSEFVNEISSSPIYNKTKNEVVLNIKDSNRIPYLIGIKEIKNNHLGNWPIECHSPICSCCHVSEYRAVGMCYHNNEESLKVFRHHGVLPMFLICPECNRECLLYEDKQCWRWMCHGTEKITQSKKQRQCGFSVSDYNGTFLERSNLEPWQILLFINIWVRKHFCYSSVLENLEISMKSNVAWRSFCSEVTQFWFNNQKPIGGDNIVIEIDEMLFVEKMDGSNCRTKVSFFSGIERESKKCFVIPLVEETDFNVESIRNDYSTFIPLIKKYIAQKSILYSDKWKDISFNVDGYIHKTVNQSNNFVDPKNPEVHTQCIKRLWRDIKEWMPRPGMKTKYLKEFISRYLFLRQCKKGEELHNFLIETAKLYKPQNEENAAPISLYDDSDKDLDSEEDVDSDQETHSEGNSLEDI</sequence>
<dbReference type="EMBL" id="CAXKWB010027849">
    <property type="protein sequence ID" value="CAL4132612.1"/>
    <property type="molecule type" value="Genomic_DNA"/>
</dbReference>